<dbReference type="EMBL" id="FOHW01000006">
    <property type="protein sequence ID" value="SET09456.1"/>
    <property type="molecule type" value="Genomic_DNA"/>
</dbReference>
<proteinExistence type="predicted"/>
<dbReference type="PANTHER" id="PTHR14905">
    <property type="entry name" value="NG37"/>
    <property type="match status" value="1"/>
</dbReference>
<dbReference type="InterPro" id="IPR010816">
    <property type="entry name" value="Het-C"/>
</dbReference>
<dbReference type="PANTHER" id="PTHR14905:SF7">
    <property type="entry name" value="VON WILLEBRAND FACTOR A DOMAIN-CONTAINING PROTEIN 7"/>
    <property type="match status" value="1"/>
</dbReference>
<evidence type="ECO:0000313" key="2">
    <source>
        <dbReference type="Proteomes" id="UP000182332"/>
    </source>
</evidence>
<dbReference type="Proteomes" id="UP000182332">
    <property type="component" value="Unassembled WGS sequence"/>
</dbReference>
<sequence length="725" mass="81595">MPFQAQPVMPVDMTARTLCSTFALDLLTQVAENLAPDAFALEMSNVFGNDIPPHLYLKLQDKLQAGEVVNPEILLAWELGFEADYDNRERVIRVDWAFFARTTVDPQHYWWLATALIHEFGHHIDNVLRRELSKEQPSAATDAPFEEGHLFTLWLTEAARPSQDDLTFATYSEVTSTGPVNHYAISWQQACQAIRDYLASTDLRFEPSHSHCDREAFEAGNAEAKGSTHQTIEWVLRDFNFSQNEIDAVYFGNWLRDYSQVVDPKITRAADMPKEFPATLSRESWTDLVDVLAAKKFFDLRMRYPNEMKVTPHKLGVYRPAEHIDNPLAIDPPFPDPKVRDPDFEAWVLPGDPSLGADRDTSMKRYIGNAVGYMEKELRLAMKQGRSLDGLRSFGAALHVLEDLFAHSNFAELSLIKAGHVRVLPWTTPTHVKWNLPLVTGTFGATDVIASLAGPLGKILFSTRELEFELTQPGYRSDRDKVMLVLLSEHPDQDYLNAFNALLTARDGLVTLAKKMGVDTLKFYRWLINTPAGILLNAYNSAAQGVLTWIGNSVDDAQTLLGSDPNVDADLEPSHSQLSKDHAEHPLHDLAALLATEAVRKVAQSMVDYWAGKPGADPVAVASAFFCHPADSEWQYPIVTAWADSNPAEIARSESKSELDKTQQEAIDELRAIQTTLFKDSQRYLDYVFNSKDPQPSDFQGYLEQAFIKLVANTPWWKELQTLIK</sequence>
<dbReference type="Pfam" id="PF07217">
    <property type="entry name" value="Het-C"/>
    <property type="match status" value="1"/>
</dbReference>
<dbReference type="OrthoDB" id="6717961at2"/>
<name>A0A1I0BRX0_9PSED</name>
<dbReference type="InterPro" id="IPR052577">
    <property type="entry name" value="VWA7"/>
</dbReference>
<dbReference type="AlphaFoldDB" id="A0A1I0BRX0"/>
<dbReference type="RefSeq" id="WP_083398734.1">
    <property type="nucleotide sequence ID" value="NZ_FOHW01000006.1"/>
</dbReference>
<accession>A0A1I0BRX0</accession>
<evidence type="ECO:0000313" key="1">
    <source>
        <dbReference type="EMBL" id="SET09456.1"/>
    </source>
</evidence>
<gene>
    <name evidence="1" type="ORF">SAMN05216197_106116</name>
</gene>
<organism evidence="1 2">
    <name type="scientific">Pseudomonas graminis</name>
    <dbReference type="NCBI Taxonomy" id="158627"/>
    <lineage>
        <taxon>Bacteria</taxon>
        <taxon>Pseudomonadati</taxon>
        <taxon>Pseudomonadota</taxon>
        <taxon>Gammaproteobacteria</taxon>
        <taxon>Pseudomonadales</taxon>
        <taxon>Pseudomonadaceae</taxon>
        <taxon>Pseudomonas</taxon>
    </lineage>
</organism>
<protein>
    <submittedName>
        <fullName evidence="1">Heterokaryon incompatibility protein Het-C</fullName>
    </submittedName>
</protein>
<reference evidence="1 2" key="1">
    <citation type="submission" date="2016-10" db="EMBL/GenBank/DDBJ databases">
        <authorList>
            <person name="de Groot N.N."/>
        </authorList>
    </citation>
    <scope>NUCLEOTIDE SEQUENCE [LARGE SCALE GENOMIC DNA]</scope>
    <source>
        <strain evidence="1 2">DSM 11363</strain>
    </source>
</reference>